<dbReference type="Pfam" id="PF05795">
    <property type="entry name" value="Plasmodium_Vir"/>
    <property type="match status" value="1"/>
</dbReference>
<sequence length="341" mass="39266">MGKNVQLSDLPSKKFNDLIKCINYENLKGYNINTTTKEQIDSWIDEFKIKIEEYLSDKPLKELINNDKSCKDFNYIIEEIKQKIYTLFSNPAIQHILTEKIKDWREDYLSRNTDLSCNANSKYRRRELKPFYDFCEDKIFIETKIGDIQKSMECKIIIADMAKRKDTLTPNREIIERQIKFTEVSGMSCSTTILEDTFPPFKCTFNADDTLEPSAVTLSDNHRKDVLLGRAPRTQLSSSFGDLSDKGQESLEMFDESEIQNGSSSNDIGIASVPVVGILVLSFLLYRFTPLGTKLHTYLGNKVNIPINQNNDSSEQILSNTPNYEDTYSETMQYNLSYQTV</sequence>
<protein>
    <submittedName>
        <fullName evidence="1">PIR Superfamily Protein</fullName>
    </submittedName>
</protein>
<name>A0A1A8X365_PLAOA</name>
<accession>A0A1A8X365</accession>
<proteinExistence type="predicted"/>
<evidence type="ECO:0000313" key="1">
    <source>
        <dbReference type="EMBL" id="SBS99043.1"/>
    </source>
</evidence>
<dbReference type="InterPro" id="IPR008780">
    <property type="entry name" value="Plasmodium_Vir"/>
</dbReference>
<dbReference type="Proteomes" id="UP000078546">
    <property type="component" value="Unassembled WGS sequence"/>
</dbReference>
<organism evidence="1 2">
    <name type="scientific">Plasmodium ovale curtisi</name>
    <dbReference type="NCBI Taxonomy" id="864141"/>
    <lineage>
        <taxon>Eukaryota</taxon>
        <taxon>Sar</taxon>
        <taxon>Alveolata</taxon>
        <taxon>Apicomplexa</taxon>
        <taxon>Aconoidasida</taxon>
        <taxon>Haemosporida</taxon>
        <taxon>Plasmodiidae</taxon>
        <taxon>Plasmodium</taxon>
        <taxon>Plasmodium (Plasmodium)</taxon>
    </lineage>
</organism>
<dbReference type="EMBL" id="FLQV01001110">
    <property type="protein sequence ID" value="SBS99043.1"/>
    <property type="molecule type" value="Genomic_DNA"/>
</dbReference>
<evidence type="ECO:0000313" key="2">
    <source>
        <dbReference type="Proteomes" id="UP000078546"/>
    </source>
</evidence>
<gene>
    <name evidence="1" type="ORF">POVCU1_050330</name>
</gene>
<dbReference type="AlphaFoldDB" id="A0A1A8X365"/>
<reference evidence="2" key="1">
    <citation type="submission" date="2016-05" db="EMBL/GenBank/DDBJ databases">
        <authorList>
            <person name="Naeem Raeece"/>
        </authorList>
    </citation>
    <scope>NUCLEOTIDE SEQUENCE [LARGE SCALE GENOMIC DNA]</scope>
</reference>